<name>A0A2V1INI4_9BACT</name>
<keyword evidence="1" id="KW-0472">Membrane</keyword>
<dbReference type="EMBL" id="PUEC01000011">
    <property type="protein sequence ID" value="PWB02583.1"/>
    <property type="molecule type" value="Genomic_DNA"/>
</dbReference>
<organism evidence="2 3">
    <name type="scientific">Duncaniella muris</name>
    <dbReference type="NCBI Taxonomy" id="2094150"/>
    <lineage>
        <taxon>Bacteria</taxon>
        <taxon>Pseudomonadati</taxon>
        <taxon>Bacteroidota</taxon>
        <taxon>Bacteroidia</taxon>
        <taxon>Bacteroidales</taxon>
        <taxon>Muribaculaceae</taxon>
        <taxon>Duncaniella</taxon>
    </lineage>
</organism>
<gene>
    <name evidence="2" type="ORF">C5O23_06000</name>
</gene>
<keyword evidence="1" id="KW-1133">Transmembrane helix</keyword>
<evidence type="ECO:0000313" key="2">
    <source>
        <dbReference type="EMBL" id="PWB02583.1"/>
    </source>
</evidence>
<keyword evidence="3" id="KW-1185">Reference proteome</keyword>
<feature type="transmembrane region" description="Helical" evidence="1">
    <location>
        <begin position="35"/>
        <end position="60"/>
    </location>
</feature>
<dbReference type="Proteomes" id="UP000244905">
    <property type="component" value="Unassembled WGS sequence"/>
</dbReference>
<evidence type="ECO:0000256" key="1">
    <source>
        <dbReference type="SAM" id="Phobius"/>
    </source>
</evidence>
<protein>
    <submittedName>
        <fullName evidence="2">Uncharacterized protein</fullName>
    </submittedName>
</protein>
<keyword evidence="1" id="KW-0812">Transmembrane</keyword>
<proteinExistence type="predicted"/>
<accession>A0A2V1INI4</accession>
<dbReference type="AlphaFoldDB" id="A0A2V1INI4"/>
<comment type="caution">
    <text evidence="2">The sequence shown here is derived from an EMBL/GenBank/DDBJ whole genome shotgun (WGS) entry which is preliminary data.</text>
</comment>
<sequence length="65" mass="7727">MSDFIWMNAALSLVPAQILTSYIEPKIKLKYKKRMHRYAAIFCVEAISFAIIFILLLWIFDWDTK</sequence>
<reference evidence="3" key="1">
    <citation type="submission" date="2018-02" db="EMBL/GenBank/DDBJ databases">
        <authorList>
            <person name="Clavel T."/>
            <person name="Strowig T."/>
        </authorList>
    </citation>
    <scope>NUCLEOTIDE SEQUENCE [LARGE SCALE GENOMIC DNA]</scope>
    <source>
        <strain evidence="3">DSM 103720</strain>
    </source>
</reference>
<evidence type="ECO:0000313" key="3">
    <source>
        <dbReference type="Proteomes" id="UP000244905"/>
    </source>
</evidence>